<feature type="region of interest" description="Disordered" evidence="1">
    <location>
        <begin position="106"/>
        <end position="129"/>
    </location>
</feature>
<dbReference type="EMBL" id="JBHFAB010000002">
    <property type="protein sequence ID" value="MFC1415863.1"/>
    <property type="molecule type" value="Genomic_DNA"/>
</dbReference>
<sequence>MDAPTDPRPSWTFLTNHARVLAAIARNPDTRVRDIAVHCLLTERAVQRIIADLEADGYLAHTRQGRSNRYQVSPGTALRHPADIGSTVSGLLALLDVHPPGLPGPLPGAAGGAVTASVDHVPPPEGLSF</sequence>
<protein>
    <submittedName>
        <fullName evidence="3">Helix-turn-helix transcriptional regulator</fullName>
    </submittedName>
</protein>
<dbReference type="InterPro" id="IPR000835">
    <property type="entry name" value="HTH_MarR-typ"/>
</dbReference>
<dbReference type="Proteomes" id="UP001592531">
    <property type="component" value="Unassembled WGS sequence"/>
</dbReference>
<evidence type="ECO:0000256" key="1">
    <source>
        <dbReference type="SAM" id="MobiDB-lite"/>
    </source>
</evidence>
<organism evidence="3 4">
    <name type="scientific">Streptacidiphilus cavernicola</name>
    <dbReference type="NCBI Taxonomy" id="3342716"/>
    <lineage>
        <taxon>Bacteria</taxon>
        <taxon>Bacillati</taxon>
        <taxon>Actinomycetota</taxon>
        <taxon>Actinomycetes</taxon>
        <taxon>Kitasatosporales</taxon>
        <taxon>Streptomycetaceae</taxon>
        <taxon>Streptacidiphilus</taxon>
    </lineage>
</organism>
<evidence type="ECO:0000259" key="2">
    <source>
        <dbReference type="Pfam" id="PF12802"/>
    </source>
</evidence>
<name>A0ABV6VQ75_9ACTN</name>
<evidence type="ECO:0000313" key="4">
    <source>
        <dbReference type="Proteomes" id="UP001592531"/>
    </source>
</evidence>
<reference evidence="3 4" key="1">
    <citation type="submission" date="2024-09" db="EMBL/GenBank/DDBJ databases">
        <authorList>
            <person name="Lee S.D."/>
        </authorList>
    </citation>
    <scope>NUCLEOTIDE SEQUENCE [LARGE SCALE GENOMIC DNA]</scope>
    <source>
        <strain evidence="3 4">N8-3</strain>
    </source>
</reference>
<evidence type="ECO:0000313" key="3">
    <source>
        <dbReference type="EMBL" id="MFC1415863.1"/>
    </source>
</evidence>
<proteinExistence type="predicted"/>
<keyword evidence="4" id="KW-1185">Reference proteome</keyword>
<feature type="domain" description="HTH marR-type" evidence="2">
    <location>
        <begin position="16"/>
        <end position="65"/>
    </location>
</feature>
<dbReference type="InterPro" id="IPR036390">
    <property type="entry name" value="WH_DNA-bd_sf"/>
</dbReference>
<dbReference type="Pfam" id="PF12802">
    <property type="entry name" value="MarR_2"/>
    <property type="match status" value="1"/>
</dbReference>
<comment type="caution">
    <text evidence="3">The sequence shown here is derived from an EMBL/GenBank/DDBJ whole genome shotgun (WGS) entry which is preliminary data.</text>
</comment>
<dbReference type="Gene3D" id="1.10.10.10">
    <property type="entry name" value="Winged helix-like DNA-binding domain superfamily/Winged helix DNA-binding domain"/>
    <property type="match status" value="1"/>
</dbReference>
<accession>A0ABV6VQ75</accession>
<dbReference type="InterPro" id="IPR036388">
    <property type="entry name" value="WH-like_DNA-bd_sf"/>
</dbReference>
<dbReference type="SUPFAM" id="SSF46785">
    <property type="entry name" value="Winged helix' DNA-binding domain"/>
    <property type="match status" value="1"/>
</dbReference>
<gene>
    <name evidence="3" type="ORF">ACEZDE_04275</name>
</gene>
<dbReference type="RefSeq" id="WP_380532291.1">
    <property type="nucleotide sequence ID" value="NZ_JBHFAB010000002.1"/>
</dbReference>